<dbReference type="InterPro" id="IPR011662">
    <property type="entry name" value="Secretin/TonB_short_N"/>
</dbReference>
<feature type="chain" id="PRO_5047412178" evidence="8">
    <location>
        <begin position="22"/>
        <end position="1101"/>
    </location>
</feature>
<dbReference type="InterPro" id="IPR008969">
    <property type="entry name" value="CarboxyPept-like_regulatory"/>
</dbReference>
<evidence type="ECO:0000256" key="6">
    <source>
        <dbReference type="ARBA" id="ARBA00023237"/>
    </source>
</evidence>
<evidence type="ECO:0000313" key="12">
    <source>
        <dbReference type="Proteomes" id="UP001144341"/>
    </source>
</evidence>
<feature type="domain" description="Secretin/TonB short N-terminal" evidence="9">
    <location>
        <begin position="46"/>
        <end position="95"/>
    </location>
</feature>
<keyword evidence="5 7" id="KW-0472">Membrane</keyword>
<gene>
    <name evidence="11" type="ORF">O0931_04380</name>
</gene>
<keyword evidence="6 7" id="KW-0998">Cell outer membrane</keyword>
<dbReference type="InterPro" id="IPR023996">
    <property type="entry name" value="TonB-dep_OMP_SusC/RagA"/>
</dbReference>
<keyword evidence="12" id="KW-1185">Reference proteome</keyword>
<dbReference type="Pfam" id="PF07715">
    <property type="entry name" value="Plug"/>
    <property type="match status" value="1"/>
</dbReference>
<evidence type="ECO:0000256" key="7">
    <source>
        <dbReference type="PROSITE-ProRule" id="PRU01360"/>
    </source>
</evidence>
<feature type="domain" description="TonB-dependent receptor plug" evidence="10">
    <location>
        <begin position="217"/>
        <end position="353"/>
    </location>
</feature>
<dbReference type="RefSeq" id="WP_269414326.1">
    <property type="nucleotide sequence ID" value="NZ_JAPWGL010000001.1"/>
</dbReference>
<dbReference type="InterPro" id="IPR039426">
    <property type="entry name" value="TonB-dep_rcpt-like"/>
</dbReference>
<protein>
    <submittedName>
        <fullName evidence="11">SusC/RagA family TonB-linked outer membrane protein</fullName>
    </submittedName>
</protein>
<accession>A0ABT4KUU0</accession>
<evidence type="ECO:0000256" key="5">
    <source>
        <dbReference type="ARBA" id="ARBA00023136"/>
    </source>
</evidence>
<comment type="caution">
    <text evidence="11">The sequence shown here is derived from an EMBL/GenBank/DDBJ whole genome shotgun (WGS) entry which is preliminary data.</text>
</comment>
<feature type="signal peptide" evidence="8">
    <location>
        <begin position="1"/>
        <end position="21"/>
    </location>
</feature>
<dbReference type="Gene3D" id="2.40.170.20">
    <property type="entry name" value="TonB-dependent receptor, beta-barrel domain"/>
    <property type="match status" value="1"/>
</dbReference>
<reference evidence="11" key="1">
    <citation type="submission" date="2022-12" db="EMBL/GenBank/DDBJ databases">
        <title>Genome sequence of SJ11.</title>
        <authorList>
            <person name="Woo H."/>
        </authorList>
    </citation>
    <scope>NUCLEOTIDE SEQUENCE</scope>
    <source>
        <strain evidence="11">SJ11</strain>
    </source>
</reference>
<dbReference type="Pfam" id="PF07660">
    <property type="entry name" value="STN"/>
    <property type="match status" value="1"/>
</dbReference>
<dbReference type="PROSITE" id="PS52016">
    <property type="entry name" value="TONB_DEPENDENT_REC_3"/>
    <property type="match status" value="1"/>
</dbReference>
<dbReference type="SUPFAM" id="SSF49464">
    <property type="entry name" value="Carboxypeptidase regulatory domain-like"/>
    <property type="match status" value="1"/>
</dbReference>
<sequence length="1101" mass="119808">MKLTTILLFSALIQVSAASFAQKVTYVKKNTTLKQVFSEIYRQTGYSVLFSGAKVKSNQKIDANFKNATLDEVLKKSFENQSLEYTIEEKTIVIRDLDKVFKNPFSFSAIKDTTVTVKGRVLNENGTPLAGASILFEVANGATSSSFAGSDGTFNLAATVKTDKKAIKLTISYVGYQTVSFRVTKSDMGDIRLVPKSTDLEEVKIVIGYGTTTKKLSTGNYAVVTSEDIEKQPVVNVLQALQGMVPGLTVNQSSGFASAAFNVKLRGQNTMAANIGDGINNLSEPLFILDGVPIISSGNSTNLNFGVNKGGLRGPSEGQSPLYGINPADIESISILKDADATAIYGARGANGVVLITTKKGKAGVTTVTANVYTGLSLQTRKLDLMNTAEYLEMRNRAFVNDNITPTVSNAYDLKTWDQTKDTDWQKEILGTAHTTDAQLSLSGGDAKTTYRLSGGFNSASPPFKGDYTERRSSGSLALTNVAFNNKLHTAVTVNFSSTNSNLPASDLTRLIFLAPNAPDLLNANGDLNFAAYPSFGFPSDAIALKRVYSAKTKNLISNLSLKYNIVPGLDFNASFGYNLSKQDQLQTAPYGSFDPNSTSTAFSIFGNNDSQSWIIEPNLTYQKNIGKHNVTTLIGSTFQDTEIEGNSITANGYADNAFLSSLASASTFSNPITFYTNTKFESVFARISYDYDQKYLLNLTGRRDGSSRFASGKKFGNFGSVGAAWIFSQEEFVKNKLGFLSFGKIRASYGLVGGDNLRDYQYLSSLTTGQNTYQNTTAFQLSRLANDQFSWTTNKKLEAAIALGFLNDRINTEFSWYRNRSGNQLVSSPLPITTGFTSIVENLPAVVENKGIEFTLQTQNIKSKNFSWRTDFNISRNRNKLVSFPGLESSTYAGRYAIGRSINSLGLYQYTGVDAANGQYTFADVNGNGVVDLFGITDFIYKDNTPSYFGGLSNNFNYKGVQLSLFFTFTKQMGVLRLSNVLPGALGSGLGNQLILAEQLTGKPALENLTTNGFRNDRFAYYASDETFVDASYIRLQNLSLAYNLPSSLLQKAKLKNLKVYVQGENLLTITGYRGTDPASPGSFSLPPRKIITAGIQITL</sequence>
<dbReference type="NCBIfam" id="TIGR04057">
    <property type="entry name" value="SusC_RagA_signa"/>
    <property type="match status" value="1"/>
</dbReference>
<dbReference type="Gene3D" id="3.55.50.30">
    <property type="match status" value="1"/>
</dbReference>
<name>A0ABT4KUU0_9SPHI</name>
<evidence type="ECO:0000256" key="4">
    <source>
        <dbReference type="ARBA" id="ARBA00022692"/>
    </source>
</evidence>
<dbReference type="EMBL" id="JAPWGL010000001">
    <property type="protein sequence ID" value="MCZ4222526.1"/>
    <property type="molecule type" value="Genomic_DNA"/>
</dbReference>
<dbReference type="NCBIfam" id="TIGR04056">
    <property type="entry name" value="OMP_RagA_SusC"/>
    <property type="match status" value="1"/>
</dbReference>
<dbReference type="InterPro" id="IPR012910">
    <property type="entry name" value="Plug_dom"/>
</dbReference>
<evidence type="ECO:0000256" key="2">
    <source>
        <dbReference type="ARBA" id="ARBA00022448"/>
    </source>
</evidence>
<evidence type="ECO:0000256" key="8">
    <source>
        <dbReference type="SAM" id="SignalP"/>
    </source>
</evidence>
<dbReference type="InterPro" id="IPR037066">
    <property type="entry name" value="Plug_dom_sf"/>
</dbReference>
<dbReference type="InterPro" id="IPR036942">
    <property type="entry name" value="Beta-barrel_TonB_sf"/>
</dbReference>
<keyword evidence="2 7" id="KW-0813">Transport</keyword>
<organism evidence="11 12">
    <name type="scientific">Pedobacter rhodius</name>
    <dbReference type="NCBI Taxonomy" id="3004098"/>
    <lineage>
        <taxon>Bacteria</taxon>
        <taxon>Pseudomonadati</taxon>
        <taxon>Bacteroidota</taxon>
        <taxon>Sphingobacteriia</taxon>
        <taxon>Sphingobacteriales</taxon>
        <taxon>Sphingobacteriaceae</taxon>
        <taxon>Pedobacter</taxon>
    </lineage>
</organism>
<keyword evidence="8" id="KW-0732">Signal</keyword>
<dbReference type="Pfam" id="PF13715">
    <property type="entry name" value="CarbopepD_reg_2"/>
    <property type="match status" value="1"/>
</dbReference>
<dbReference type="SUPFAM" id="SSF56935">
    <property type="entry name" value="Porins"/>
    <property type="match status" value="1"/>
</dbReference>
<comment type="similarity">
    <text evidence="7">Belongs to the TonB-dependent receptor family.</text>
</comment>
<evidence type="ECO:0000313" key="11">
    <source>
        <dbReference type="EMBL" id="MCZ4222526.1"/>
    </source>
</evidence>
<evidence type="ECO:0000259" key="10">
    <source>
        <dbReference type="Pfam" id="PF07715"/>
    </source>
</evidence>
<evidence type="ECO:0000256" key="1">
    <source>
        <dbReference type="ARBA" id="ARBA00004571"/>
    </source>
</evidence>
<proteinExistence type="inferred from homology"/>
<evidence type="ECO:0000256" key="3">
    <source>
        <dbReference type="ARBA" id="ARBA00022452"/>
    </source>
</evidence>
<keyword evidence="3 7" id="KW-1134">Transmembrane beta strand</keyword>
<dbReference type="Gene3D" id="2.170.130.10">
    <property type="entry name" value="TonB-dependent receptor, plug domain"/>
    <property type="match status" value="1"/>
</dbReference>
<comment type="subcellular location">
    <subcellularLocation>
        <location evidence="1 7">Cell outer membrane</location>
        <topology evidence="1 7">Multi-pass membrane protein</topology>
    </subcellularLocation>
</comment>
<evidence type="ECO:0000259" key="9">
    <source>
        <dbReference type="Pfam" id="PF07660"/>
    </source>
</evidence>
<dbReference type="InterPro" id="IPR023997">
    <property type="entry name" value="TonB-dep_OMP_SusC/RagA_CS"/>
</dbReference>
<dbReference type="Proteomes" id="UP001144341">
    <property type="component" value="Unassembled WGS sequence"/>
</dbReference>
<keyword evidence="4 7" id="KW-0812">Transmembrane</keyword>